<dbReference type="Proteomes" id="UP001221898">
    <property type="component" value="Unassembled WGS sequence"/>
</dbReference>
<dbReference type="Pfam" id="PF05195">
    <property type="entry name" value="AMP_N"/>
    <property type="match status" value="1"/>
</dbReference>
<accession>A0AAD7RP45</accession>
<evidence type="ECO:0000256" key="5">
    <source>
        <dbReference type="SAM" id="SignalP"/>
    </source>
</evidence>
<comment type="similarity">
    <text evidence="1">Belongs to the peptidase M24B family.</text>
</comment>
<evidence type="ECO:0000259" key="6">
    <source>
        <dbReference type="SMART" id="SM01011"/>
    </source>
</evidence>
<dbReference type="GO" id="GO:0070006">
    <property type="term" value="F:metalloaminopeptidase activity"/>
    <property type="evidence" value="ECO:0007669"/>
    <property type="project" value="InterPro"/>
</dbReference>
<proteinExistence type="inferred from homology"/>
<comment type="caution">
    <text evidence="7">The sequence shown here is derived from an EMBL/GenBank/DDBJ whole genome shotgun (WGS) entry which is preliminary data.</text>
</comment>
<dbReference type="InterPro" id="IPR029149">
    <property type="entry name" value="Creatin/AminoP/Spt16_N"/>
</dbReference>
<organism evidence="7 8">
    <name type="scientific">Aldrovandia affinis</name>
    <dbReference type="NCBI Taxonomy" id="143900"/>
    <lineage>
        <taxon>Eukaryota</taxon>
        <taxon>Metazoa</taxon>
        <taxon>Chordata</taxon>
        <taxon>Craniata</taxon>
        <taxon>Vertebrata</taxon>
        <taxon>Euteleostomi</taxon>
        <taxon>Actinopterygii</taxon>
        <taxon>Neopterygii</taxon>
        <taxon>Teleostei</taxon>
        <taxon>Notacanthiformes</taxon>
        <taxon>Halosauridae</taxon>
        <taxon>Aldrovandia</taxon>
    </lineage>
</organism>
<keyword evidence="3" id="KW-0378">Hydrolase</keyword>
<dbReference type="GO" id="GO:0030145">
    <property type="term" value="F:manganese ion binding"/>
    <property type="evidence" value="ECO:0007669"/>
    <property type="project" value="InterPro"/>
</dbReference>
<dbReference type="InterPro" id="IPR052433">
    <property type="entry name" value="X-Pro_dipept-like"/>
</dbReference>
<dbReference type="InterPro" id="IPR007865">
    <property type="entry name" value="Aminopep_P_N"/>
</dbReference>
<feature type="signal peptide" evidence="5">
    <location>
        <begin position="1"/>
        <end position="27"/>
    </location>
</feature>
<name>A0AAD7RP45_9TELE</name>
<feature type="domain" description="Aminopeptidase P N-terminal" evidence="6">
    <location>
        <begin position="70"/>
        <end position="190"/>
    </location>
</feature>
<feature type="region of interest" description="Disordered" evidence="4">
    <location>
        <begin position="156"/>
        <end position="191"/>
    </location>
</feature>
<reference evidence="7" key="1">
    <citation type="journal article" date="2023" name="Science">
        <title>Genome structures resolve the early diversification of teleost fishes.</title>
        <authorList>
            <person name="Parey E."/>
            <person name="Louis A."/>
            <person name="Montfort J."/>
            <person name="Bouchez O."/>
            <person name="Roques C."/>
            <person name="Iampietro C."/>
            <person name="Lluch J."/>
            <person name="Castinel A."/>
            <person name="Donnadieu C."/>
            <person name="Desvignes T."/>
            <person name="Floi Bucao C."/>
            <person name="Jouanno E."/>
            <person name="Wen M."/>
            <person name="Mejri S."/>
            <person name="Dirks R."/>
            <person name="Jansen H."/>
            <person name="Henkel C."/>
            <person name="Chen W.J."/>
            <person name="Zahm M."/>
            <person name="Cabau C."/>
            <person name="Klopp C."/>
            <person name="Thompson A.W."/>
            <person name="Robinson-Rechavi M."/>
            <person name="Braasch I."/>
            <person name="Lecointre G."/>
            <person name="Bobe J."/>
            <person name="Postlethwait J.H."/>
            <person name="Berthelot C."/>
            <person name="Roest Crollius H."/>
            <person name="Guiguen Y."/>
        </authorList>
    </citation>
    <scope>NUCLEOTIDE SEQUENCE</scope>
    <source>
        <strain evidence="7">NC1722</strain>
    </source>
</reference>
<dbReference type="Gene3D" id="3.40.350.10">
    <property type="entry name" value="Creatinase/prolidase N-terminal domain"/>
    <property type="match status" value="1"/>
</dbReference>
<feature type="chain" id="PRO_5042226940" description="Aminopeptidase P N-terminal domain-containing protein" evidence="5">
    <location>
        <begin position="28"/>
        <end position="191"/>
    </location>
</feature>
<evidence type="ECO:0000256" key="1">
    <source>
        <dbReference type="ARBA" id="ARBA00008766"/>
    </source>
</evidence>
<dbReference type="PANTHER" id="PTHR43226:SF4">
    <property type="entry name" value="XAA-PRO AMINOPEPTIDASE 3"/>
    <property type="match status" value="1"/>
</dbReference>
<dbReference type="EMBL" id="JAINUG010000209">
    <property type="protein sequence ID" value="KAJ8387588.1"/>
    <property type="molecule type" value="Genomic_DNA"/>
</dbReference>
<gene>
    <name evidence="7" type="ORF">AAFF_G00152840</name>
</gene>
<evidence type="ECO:0000256" key="4">
    <source>
        <dbReference type="SAM" id="MobiDB-lite"/>
    </source>
</evidence>
<evidence type="ECO:0000256" key="3">
    <source>
        <dbReference type="ARBA" id="ARBA00022801"/>
    </source>
</evidence>
<dbReference type="SMART" id="SM01011">
    <property type="entry name" value="AMP_N"/>
    <property type="match status" value="1"/>
</dbReference>
<evidence type="ECO:0000313" key="8">
    <source>
        <dbReference type="Proteomes" id="UP001221898"/>
    </source>
</evidence>
<keyword evidence="8" id="KW-1185">Reference proteome</keyword>
<dbReference type="GO" id="GO:0006508">
    <property type="term" value="P:proteolysis"/>
    <property type="evidence" value="ECO:0007669"/>
    <property type="project" value="TreeGrafter"/>
</dbReference>
<dbReference type="SUPFAM" id="SSF53092">
    <property type="entry name" value="Creatinase/prolidase N-terminal domain"/>
    <property type="match status" value="1"/>
</dbReference>
<dbReference type="AlphaFoldDB" id="A0AAD7RP45"/>
<evidence type="ECO:0000256" key="2">
    <source>
        <dbReference type="ARBA" id="ARBA00022723"/>
    </source>
</evidence>
<dbReference type="PANTHER" id="PTHR43226">
    <property type="entry name" value="XAA-PRO AMINOPEPTIDASE 3"/>
    <property type="match status" value="1"/>
</dbReference>
<keyword evidence="2" id="KW-0479">Metal-binding</keyword>
<keyword evidence="5" id="KW-0732">Signal</keyword>
<sequence length="191" mass="21080">MLTSPNIFKSTVLLVSRSVWSTGCVWCQKRNVAVKTGGWRQGKVPPRYLGQPSPYTHPHLLKHGEVTPGLTQTEYELRRHKLAALIAAQAERQGGASPRNGTNSSHVAVILSHPTRYMTNDIPYPFHQNQDFLYLTGLLEPDSALILCCPPAREGYPLRAPQRPSSRAVGRAQVREGRGVRPDGCGEGPQH</sequence>
<dbReference type="GO" id="GO:0005739">
    <property type="term" value="C:mitochondrion"/>
    <property type="evidence" value="ECO:0007669"/>
    <property type="project" value="TreeGrafter"/>
</dbReference>
<evidence type="ECO:0000313" key="7">
    <source>
        <dbReference type="EMBL" id="KAJ8387588.1"/>
    </source>
</evidence>
<protein>
    <recommendedName>
        <fullName evidence="6">Aminopeptidase P N-terminal domain-containing protein</fullName>
    </recommendedName>
</protein>